<evidence type="ECO:0000313" key="2">
    <source>
        <dbReference type="Proteomes" id="UP001465153"/>
    </source>
</evidence>
<organism evidence="1 2">
    <name type="scientific">Sessilibacter corallicola</name>
    <dbReference type="NCBI Taxonomy" id="2904075"/>
    <lineage>
        <taxon>Bacteria</taxon>
        <taxon>Pseudomonadati</taxon>
        <taxon>Pseudomonadota</taxon>
        <taxon>Gammaproteobacteria</taxon>
        <taxon>Cellvibrionales</taxon>
        <taxon>Cellvibrionaceae</taxon>
        <taxon>Sessilibacter</taxon>
    </lineage>
</organism>
<gene>
    <name evidence="1" type="ORF">NBRC116591_04410</name>
</gene>
<evidence type="ECO:0000313" key="1">
    <source>
        <dbReference type="EMBL" id="GAA6166631.1"/>
    </source>
</evidence>
<dbReference type="RefSeq" id="WP_353301514.1">
    <property type="nucleotide sequence ID" value="NZ_BAABWN010000001.1"/>
</dbReference>
<reference evidence="1 2" key="1">
    <citation type="submission" date="2024-04" db="EMBL/GenBank/DDBJ databases">
        <title>Draft genome sequence of Sessilibacter corallicola NBRC 116591.</title>
        <authorList>
            <person name="Miyakawa T."/>
            <person name="Kusuya Y."/>
            <person name="Miura T."/>
        </authorList>
    </citation>
    <scope>NUCLEOTIDE SEQUENCE [LARGE SCALE GENOMIC DNA]</scope>
    <source>
        <strain evidence="1 2">KU-00831-HH</strain>
    </source>
</reference>
<sequence>MIKFERYPHIGDLFQFYSNRENREDIAKILCDGITNESDAEKLCVFAWDIAGYINDDCENGVVVLGSQDNSDMIPDLSYELTRLMKSLGYYSVWQSVSDREMN</sequence>
<comment type="caution">
    <text evidence="1">The sequence shown here is derived from an EMBL/GenBank/DDBJ whole genome shotgun (WGS) entry which is preliminary data.</text>
</comment>
<proteinExistence type="predicted"/>
<name>A0ABQ0A4T0_9GAMM</name>
<dbReference type="Proteomes" id="UP001465153">
    <property type="component" value="Unassembled WGS sequence"/>
</dbReference>
<protein>
    <submittedName>
        <fullName evidence="1">Uncharacterized protein</fullName>
    </submittedName>
</protein>
<accession>A0ABQ0A4T0</accession>
<dbReference type="EMBL" id="BAABWN010000001">
    <property type="protein sequence ID" value="GAA6166631.1"/>
    <property type="molecule type" value="Genomic_DNA"/>
</dbReference>
<keyword evidence="2" id="KW-1185">Reference proteome</keyword>